<evidence type="ECO:0000313" key="3">
    <source>
        <dbReference type="EMBL" id="CAD6935091.1"/>
    </source>
</evidence>
<dbReference type="Proteomes" id="UP000077671">
    <property type="component" value="Unassembled WGS sequence"/>
</dbReference>
<proteinExistence type="predicted"/>
<reference evidence="3" key="3">
    <citation type="submission" date="2020-10" db="EMBL/GenBank/DDBJ databases">
        <authorList>
            <person name="Sedaghatjoo S."/>
        </authorList>
    </citation>
    <scope>NUCLEOTIDE SEQUENCE</scope>
    <source>
        <strain evidence="3">AZH3</strain>
    </source>
</reference>
<name>A0A177UVD6_9BASI</name>
<gene>
    <name evidence="4" type="ORF">A4X03_0g1932</name>
    <name evidence="3" type="ORF">JKIAZH3_G3013</name>
</gene>
<dbReference type="Proteomes" id="UP000836402">
    <property type="component" value="Unassembled WGS sequence"/>
</dbReference>
<evidence type="ECO:0000313" key="5">
    <source>
        <dbReference type="Proteomes" id="UP000077671"/>
    </source>
</evidence>
<feature type="compositionally biased region" description="Low complexity" evidence="1">
    <location>
        <begin position="23"/>
        <end position="42"/>
    </location>
</feature>
<organism evidence="4 5">
    <name type="scientific">Tilletia caries</name>
    <name type="common">wheat bunt fungus</name>
    <dbReference type="NCBI Taxonomy" id="13290"/>
    <lineage>
        <taxon>Eukaryota</taxon>
        <taxon>Fungi</taxon>
        <taxon>Dikarya</taxon>
        <taxon>Basidiomycota</taxon>
        <taxon>Ustilaginomycotina</taxon>
        <taxon>Exobasidiomycetes</taxon>
        <taxon>Tilletiales</taxon>
        <taxon>Tilletiaceae</taxon>
        <taxon>Tilletia</taxon>
    </lineage>
</organism>
<evidence type="ECO:0000313" key="4">
    <source>
        <dbReference type="EMBL" id="KAE8263107.1"/>
    </source>
</evidence>
<keyword evidence="6" id="KW-1185">Reference proteome</keyword>
<dbReference type="EMBL" id="CAJHJG010003749">
    <property type="protein sequence ID" value="CAD6935091.1"/>
    <property type="molecule type" value="Genomic_DNA"/>
</dbReference>
<comment type="caution">
    <text evidence="4">The sequence shown here is derived from an EMBL/GenBank/DDBJ whole genome shotgun (WGS) entry which is preliminary data.</text>
</comment>
<feature type="region of interest" description="Disordered" evidence="1">
    <location>
        <begin position="1"/>
        <end position="46"/>
    </location>
</feature>
<reference evidence="4" key="1">
    <citation type="submission" date="2016-04" db="EMBL/GenBank/DDBJ databases">
        <authorList>
            <person name="Nguyen H.D."/>
            <person name="Kesanakurti P."/>
            <person name="Cullis J."/>
            <person name="Levesque C.A."/>
            <person name="Hambleton S."/>
        </authorList>
    </citation>
    <scope>NUCLEOTIDE SEQUENCE</scope>
    <source>
        <strain evidence="4">DAOMC 238032</strain>
    </source>
</reference>
<protein>
    <submittedName>
        <fullName evidence="4">Uncharacterized protein</fullName>
    </submittedName>
</protein>
<reference evidence="4" key="2">
    <citation type="journal article" date="2019" name="IMA Fungus">
        <title>Genome sequencing and comparison of five Tilletia species to identify candidate genes for the detection of regulated species infecting wheat.</title>
        <authorList>
            <person name="Nguyen H.D.T."/>
            <person name="Sultana T."/>
            <person name="Kesanakurti P."/>
            <person name="Hambleton S."/>
        </authorList>
    </citation>
    <scope>NUCLEOTIDE SEQUENCE</scope>
    <source>
        <strain evidence="4">DAOMC 238032</strain>
    </source>
</reference>
<feature type="transmembrane region" description="Helical" evidence="2">
    <location>
        <begin position="97"/>
        <end position="117"/>
    </location>
</feature>
<evidence type="ECO:0000256" key="1">
    <source>
        <dbReference type="SAM" id="MobiDB-lite"/>
    </source>
</evidence>
<dbReference type="EMBL" id="LWDD02000172">
    <property type="protein sequence ID" value="KAE8263107.1"/>
    <property type="molecule type" value="Genomic_DNA"/>
</dbReference>
<evidence type="ECO:0000313" key="6">
    <source>
        <dbReference type="Proteomes" id="UP000836402"/>
    </source>
</evidence>
<keyword evidence="2" id="KW-0812">Transmembrane</keyword>
<dbReference type="AlphaFoldDB" id="A0A177UVD6"/>
<evidence type="ECO:0000256" key="2">
    <source>
        <dbReference type="SAM" id="Phobius"/>
    </source>
</evidence>
<keyword evidence="2" id="KW-0472">Membrane</keyword>
<accession>A0A177UVD6</accession>
<keyword evidence="2" id="KW-1133">Transmembrane helix</keyword>
<sequence>MQQDRQPPARVSTESSSHPSHLAAATRAAAASSAPPATTSTPDDFPARFHAVNQERQRERRARYMRGPVRVVRDAVWKGSYTIGTHTALVMLEPWEVILILILTSLVVVAVTFYIAYRLPTHSQVAAERATYYLFGTRSSSSLVNSS</sequence>